<reference evidence="3 4" key="1">
    <citation type="submission" date="2024-04" db="EMBL/GenBank/DDBJ databases">
        <authorList>
            <consortium name="Genoscope - CEA"/>
            <person name="William W."/>
        </authorList>
    </citation>
    <scope>NUCLEOTIDE SEQUENCE [LARGE SCALE GENOMIC DNA]</scope>
</reference>
<dbReference type="InterPro" id="IPR014710">
    <property type="entry name" value="RmlC-like_jellyroll"/>
</dbReference>
<name>A0AAV2HQB0_LYMST</name>
<feature type="compositionally biased region" description="Basic and acidic residues" evidence="1">
    <location>
        <begin position="93"/>
        <end position="106"/>
    </location>
</feature>
<evidence type="ECO:0000259" key="2">
    <source>
        <dbReference type="PROSITE" id="PS50042"/>
    </source>
</evidence>
<dbReference type="Proteomes" id="UP001497497">
    <property type="component" value="Unassembled WGS sequence"/>
</dbReference>
<dbReference type="Gene3D" id="2.60.120.10">
    <property type="entry name" value="Jelly Rolls"/>
    <property type="match status" value="2"/>
</dbReference>
<feature type="domain" description="Cyclic nucleotide-binding" evidence="2">
    <location>
        <begin position="37"/>
        <end position="193"/>
    </location>
</feature>
<comment type="caution">
    <text evidence="3">The sequence shown here is derived from an EMBL/GenBank/DDBJ whole genome shotgun (WGS) entry which is preliminary data.</text>
</comment>
<dbReference type="InterPro" id="IPR000595">
    <property type="entry name" value="cNMP-bd_dom"/>
</dbReference>
<dbReference type="CDD" id="cd00038">
    <property type="entry name" value="CAP_ED"/>
    <property type="match status" value="1"/>
</dbReference>
<sequence length="724" mass="82559">MSSFEDRLVGLISSPPEERRDVDIELAVPWLRKKSQLLQSLDKDILRDVVKNCLYQQMITDEIIIRQGDYGDRFYVILTGRTSVYIDTVKSDDDSGNDVNRDDAAGEPHAAGDGIKAENKALDRTQFGKFITHFGDGQSFGEIALIRDDCVRNATVMADSECDLLVIPRYLYNTSIKTRQLAEYEEKRKFVETCTLFRGWSTKFRNLLEMSLTKETYPYGSTVVKQGAPTTGLIFIIGGQAKLTVEPSLHKHQYSKIMSRHAQTNFLQDQWTVPDTESGNHQNGKVQNLTSDQIFVRRRLGYAAAERRIRSKNIQVCCIEKGEVIGDTEMVLDLPTNTETAVTTAPTTVFVLNTKNYERLVTRKHPAMALHLAQWALNKIVARSKNSKAREIPLLRSLEAELREKLPREAIPTRTLEILKKKEVETAQLLNLYLQDKAPLIEPCVPNAMFFKQRSLLRNKELPPNALSRLRRFKDAEQPVKLLRKFPRSRQQLKNNIEAERELLRDDQRESADLNLRIRPATTIGFTRQQTAPAARERPKSALSQAMTIKEYLQGDGRCGRVLNLERCRGLDRESVVEIFEEMQQLREESVEHRNRIVKSASAKIRAKEKQHHFMNGDLQEDDENFDWETSEANLKDLEKRVARFCHSVGQVSNSSDALTASKGIPTLRRFQIVDPKSVPLPGGTVFVQSKLCQLSSPGSSRATSRATRDHHHVRWFILSTTNE</sequence>
<dbReference type="PRINTS" id="PR00103">
    <property type="entry name" value="CAMPKINASE"/>
</dbReference>
<dbReference type="InterPro" id="IPR018490">
    <property type="entry name" value="cNMP-bd_dom_sf"/>
</dbReference>
<proteinExistence type="predicted"/>
<feature type="domain" description="Cyclic nucleotide-binding" evidence="2">
    <location>
        <begin position="196"/>
        <end position="246"/>
    </location>
</feature>
<evidence type="ECO:0000313" key="4">
    <source>
        <dbReference type="Proteomes" id="UP001497497"/>
    </source>
</evidence>
<accession>A0AAV2HQB0</accession>
<organism evidence="3 4">
    <name type="scientific">Lymnaea stagnalis</name>
    <name type="common">Great pond snail</name>
    <name type="synonym">Helix stagnalis</name>
    <dbReference type="NCBI Taxonomy" id="6523"/>
    <lineage>
        <taxon>Eukaryota</taxon>
        <taxon>Metazoa</taxon>
        <taxon>Spiralia</taxon>
        <taxon>Lophotrochozoa</taxon>
        <taxon>Mollusca</taxon>
        <taxon>Gastropoda</taxon>
        <taxon>Heterobranchia</taxon>
        <taxon>Euthyneura</taxon>
        <taxon>Panpulmonata</taxon>
        <taxon>Hygrophila</taxon>
        <taxon>Lymnaeoidea</taxon>
        <taxon>Lymnaeidae</taxon>
        <taxon>Lymnaea</taxon>
    </lineage>
</organism>
<dbReference type="PROSITE" id="PS50042">
    <property type="entry name" value="CNMP_BINDING_3"/>
    <property type="match status" value="2"/>
</dbReference>
<evidence type="ECO:0000256" key="1">
    <source>
        <dbReference type="SAM" id="MobiDB-lite"/>
    </source>
</evidence>
<dbReference type="SMART" id="SM00100">
    <property type="entry name" value="cNMP"/>
    <property type="match status" value="1"/>
</dbReference>
<gene>
    <name evidence="3" type="ORF">GSLYS_00010195001</name>
</gene>
<protein>
    <recommendedName>
        <fullName evidence="2">Cyclic nucleotide-binding domain-containing protein</fullName>
    </recommendedName>
</protein>
<keyword evidence="4" id="KW-1185">Reference proteome</keyword>
<dbReference type="PANTHER" id="PTHR23011">
    <property type="entry name" value="CYCLIC NUCLEOTIDE-BINDING DOMAIN CONTAINING PROTEIN"/>
    <property type="match status" value="1"/>
</dbReference>
<dbReference type="AlphaFoldDB" id="A0AAV2HQB0"/>
<feature type="region of interest" description="Disordered" evidence="1">
    <location>
        <begin position="93"/>
        <end position="112"/>
    </location>
</feature>
<dbReference type="PROSITE" id="PS00888">
    <property type="entry name" value="CNMP_BINDING_1"/>
    <property type="match status" value="1"/>
</dbReference>
<dbReference type="SUPFAM" id="SSF51206">
    <property type="entry name" value="cAMP-binding domain-like"/>
    <property type="match status" value="2"/>
</dbReference>
<dbReference type="EMBL" id="CAXITT010000225">
    <property type="protein sequence ID" value="CAL1536282.1"/>
    <property type="molecule type" value="Genomic_DNA"/>
</dbReference>
<dbReference type="InterPro" id="IPR018488">
    <property type="entry name" value="cNMP-bd_CS"/>
</dbReference>
<dbReference type="PANTHER" id="PTHR23011:SF28">
    <property type="entry name" value="CYCLIC NUCLEOTIDE-BINDING DOMAIN CONTAINING PROTEIN"/>
    <property type="match status" value="1"/>
</dbReference>
<evidence type="ECO:0000313" key="3">
    <source>
        <dbReference type="EMBL" id="CAL1536282.1"/>
    </source>
</evidence>